<dbReference type="EMBL" id="PSQE01000001">
    <property type="protein sequence ID" value="RHN80240.1"/>
    <property type="molecule type" value="Genomic_DNA"/>
</dbReference>
<gene>
    <name evidence="5" type="primary">11424438</name>
    <name evidence="2" type="ordered locus">MTR_1g073230</name>
    <name evidence="4" type="ORF">MtrunA17_Chr1g0186111</name>
</gene>
<feature type="region of interest" description="Disordered" evidence="1">
    <location>
        <begin position="1"/>
        <end position="23"/>
    </location>
</feature>
<reference evidence="2 6" key="3">
    <citation type="journal article" date="2014" name="BMC Genomics">
        <title>An improved genome release (version Mt4.0) for the model legume Medicago truncatula.</title>
        <authorList>
            <person name="Tang H."/>
            <person name="Krishnakumar V."/>
            <person name="Bidwell S."/>
            <person name="Rosen B."/>
            <person name="Chan A."/>
            <person name="Zhou S."/>
            <person name="Gentzbittel L."/>
            <person name="Childs K.L."/>
            <person name="Yandell M."/>
            <person name="Gundlach H."/>
            <person name="Mayer K.F."/>
            <person name="Schwartz D.C."/>
            <person name="Town C.D."/>
        </authorList>
    </citation>
    <scope>GENOME REANNOTATION</scope>
    <source>
        <strain evidence="5 6">cv. Jemalong A17</strain>
    </source>
</reference>
<protein>
    <submittedName>
        <fullName evidence="2">O-linked N-acetylglucosamine transferase, ogt protein, putative</fullName>
    </submittedName>
    <submittedName>
        <fullName evidence="4">Putative tetratricopeptide-like helical domain-containing protein</fullName>
    </submittedName>
</protein>
<dbReference type="PANTHER" id="PTHR26312:SF221">
    <property type="entry name" value="OS04G0510600 PROTEIN"/>
    <property type="match status" value="1"/>
</dbReference>
<dbReference type="GO" id="GO:0016740">
    <property type="term" value="F:transferase activity"/>
    <property type="evidence" value="ECO:0007669"/>
    <property type="project" value="UniProtKB-KW"/>
</dbReference>
<reference evidence="2 6" key="1">
    <citation type="journal article" date="2011" name="Nature">
        <title>The Medicago genome provides insight into the evolution of rhizobial symbioses.</title>
        <authorList>
            <person name="Young N.D."/>
            <person name="Debelle F."/>
            <person name="Oldroyd G.E."/>
            <person name="Geurts R."/>
            <person name="Cannon S.B."/>
            <person name="Udvardi M.K."/>
            <person name="Benedito V.A."/>
            <person name="Mayer K.F."/>
            <person name="Gouzy J."/>
            <person name="Schoof H."/>
            <person name="Van de Peer Y."/>
            <person name="Proost S."/>
            <person name="Cook D.R."/>
            <person name="Meyers B.C."/>
            <person name="Spannagl M."/>
            <person name="Cheung F."/>
            <person name="De Mita S."/>
            <person name="Krishnakumar V."/>
            <person name="Gundlach H."/>
            <person name="Zhou S."/>
            <person name="Mudge J."/>
            <person name="Bharti A.K."/>
            <person name="Murray J.D."/>
            <person name="Naoumkina M.A."/>
            <person name="Rosen B."/>
            <person name="Silverstein K.A."/>
            <person name="Tang H."/>
            <person name="Rombauts S."/>
            <person name="Zhao P.X."/>
            <person name="Zhou P."/>
            <person name="Barbe V."/>
            <person name="Bardou P."/>
            <person name="Bechner M."/>
            <person name="Bellec A."/>
            <person name="Berger A."/>
            <person name="Berges H."/>
            <person name="Bidwell S."/>
            <person name="Bisseling T."/>
            <person name="Choisne N."/>
            <person name="Couloux A."/>
            <person name="Denny R."/>
            <person name="Deshpande S."/>
            <person name="Dai X."/>
            <person name="Doyle J.J."/>
            <person name="Dudez A.M."/>
            <person name="Farmer A.D."/>
            <person name="Fouteau S."/>
            <person name="Franken C."/>
            <person name="Gibelin C."/>
            <person name="Gish J."/>
            <person name="Goldstein S."/>
            <person name="Gonzalez A.J."/>
            <person name="Green P.J."/>
            <person name="Hallab A."/>
            <person name="Hartog M."/>
            <person name="Hua A."/>
            <person name="Humphray S.J."/>
            <person name="Jeong D.H."/>
            <person name="Jing Y."/>
            <person name="Jocker A."/>
            <person name="Kenton S.M."/>
            <person name="Kim D.J."/>
            <person name="Klee K."/>
            <person name="Lai H."/>
            <person name="Lang C."/>
            <person name="Lin S."/>
            <person name="Macmil S.L."/>
            <person name="Magdelenat G."/>
            <person name="Matthews L."/>
            <person name="McCorrison J."/>
            <person name="Monaghan E.L."/>
            <person name="Mun J.H."/>
            <person name="Najar F.Z."/>
            <person name="Nicholson C."/>
            <person name="Noirot C."/>
            <person name="O'Bleness M."/>
            <person name="Paule C.R."/>
            <person name="Poulain J."/>
            <person name="Prion F."/>
            <person name="Qin B."/>
            <person name="Qu C."/>
            <person name="Retzel E.F."/>
            <person name="Riddle C."/>
            <person name="Sallet E."/>
            <person name="Samain S."/>
            <person name="Samson N."/>
            <person name="Sanders I."/>
            <person name="Saurat O."/>
            <person name="Scarpelli C."/>
            <person name="Schiex T."/>
            <person name="Segurens B."/>
            <person name="Severin A.J."/>
            <person name="Sherrier D.J."/>
            <person name="Shi R."/>
            <person name="Sims S."/>
            <person name="Singer S.R."/>
            <person name="Sinharoy S."/>
            <person name="Sterck L."/>
            <person name="Viollet A."/>
            <person name="Wang B.B."/>
            <person name="Wang K."/>
            <person name="Wang M."/>
            <person name="Wang X."/>
            <person name="Warfsmann J."/>
            <person name="Weissenbach J."/>
            <person name="White D.D."/>
            <person name="White J.D."/>
            <person name="Wiley G.B."/>
            <person name="Wincker P."/>
            <person name="Xing Y."/>
            <person name="Yang L."/>
            <person name="Yao Z."/>
            <person name="Ying F."/>
            <person name="Zhai J."/>
            <person name="Zhou L."/>
            <person name="Zuber A."/>
            <person name="Denarie J."/>
            <person name="Dixon R.A."/>
            <person name="May G.D."/>
            <person name="Schwartz D.C."/>
            <person name="Rogers J."/>
            <person name="Quetier F."/>
            <person name="Town C.D."/>
            <person name="Roe B.A."/>
        </authorList>
    </citation>
    <scope>NUCLEOTIDE SEQUENCE [LARGE SCALE GENOMIC DNA]</scope>
    <source>
        <strain evidence="2">A17</strain>
        <strain evidence="5 6">cv. Jemalong A17</strain>
    </source>
</reference>
<evidence type="ECO:0000256" key="1">
    <source>
        <dbReference type="SAM" id="MobiDB-lite"/>
    </source>
</evidence>
<dbReference type="EMBL" id="CM001217">
    <property type="protein sequence ID" value="AES60988.1"/>
    <property type="molecule type" value="Genomic_DNA"/>
</dbReference>
<dbReference type="InterPro" id="IPR019734">
    <property type="entry name" value="TPR_rpt"/>
</dbReference>
<sequence length="376" mass="43041">MAELHSPNKTPTEDEFQYPLRSSPSFEIYNNNDPEQVLKRTVMSLESIGTSDFTFERSKMDLIQEEEDNENDWSTEIQNLGVVDDVQPSTPPMFLATGLGVDGGDVVSDNNFIISDDMFVPNLQESENLQEYYKIMVHDYPSHPLILKKYAHFLQGKGELQDAEEYFHRATLADPNDGEILMHYAKLVWENHHDRDRASVYFERAAKASPQDSDVLAAYASFLWETEDDENESENHTTQNDMEKQETKPINTANEENGAEKLATANYSEDSNDADYLKKMINENPNNPLFLKKYAQFLFQSNRDLEAAEDYYSRAISADPSDGETISEYAKLQWQLHHDQEKALSLFEQAVKATPGDSNVLAAYTCFLWETEDEES</sequence>
<organism evidence="2 6">
    <name type="scientific">Medicago truncatula</name>
    <name type="common">Barrel medic</name>
    <name type="synonym">Medicago tribuloides</name>
    <dbReference type="NCBI Taxonomy" id="3880"/>
    <lineage>
        <taxon>Eukaryota</taxon>
        <taxon>Viridiplantae</taxon>
        <taxon>Streptophyta</taxon>
        <taxon>Embryophyta</taxon>
        <taxon>Tracheophyta</taxon>
        <taxon>Spermatophyta</taxon>
        <taxon>Magnoliopsida</taxon>
        <taxon>eudicotyledons</taxon>
        <taxon>Gunneridae</taxon>
        <taxon>Pentapetalae</taxon>
        <taxon>rosids</taxon>
        <taxon>fabids</taxon>
        <taxon>Fabales</taxon>
        <taxon>Fabaceae</taxon>
        <taxon>Papilionoideae</taxon>
        <taxon>50 kb inversion clade</taxon>
        <taxon>NPAAA clade</taxon>
        <taxon>Hologalegina</taxon>
        <taxon>IRL clade</taxon>
        <taxon>Trifolieae</taxon>
        <taxon>Medicago</taxon>
    </lineage>
</organism>
<reference evidence="4" key="5">
    <citation type="journal article" date="2018" name="Nat. Plants">
        <title>Whole-genome landscape of Medicago truncatula symbiotic genes.</title>
        <authorList>
            <person name="Pecrix Y."/>
            <person name="Gamas P."/>
            <person name="Carrere S."/>
        </authorList>
    </citation>
    <scope>NUCLEOTIDE SEQUENCE</scope>
    <source>
        <tissue evidence="4">Leaves</tissue>
    </source>
</reference>
<dbReference type="Proteomes" id="UP000265566">
    <property type="component" value="Chromosome 1"/>
</dbReference>
<dbReference type="STRING" id="3880.G7I2Q0"/>
<dbReference type="Gene3D" id="1.25.40.10">
    <property type="entry name" value="Tetratricopeptide repeat domain"/>
    <property type="match status" value="2"/>
</dbReference>
<dbReference type="Gramene" id="rna4141">
    <property type="protein sequence ID" value="RHN80240.1"/>
    <property type="gene ID" value="gene4141"/>
</dbReference>
<evidence type="ECO:0000313" key="4">
    <source>
        <dbReference type="EMBL" id="RHN80240.1"/>
    </source>
</evidence>
<evidence type="ECO:0000313" key="6">
    <source>
        <dbReference type="Proteomes" id="UP000002051"/>
    </source>
</evidence>
<dbReference type="HOGENOM" id="CLU_024164_2_0_1"/>
<feature type="region of interest" description="Disordered" evidence="1">
    <location>
        <begin position="227"/>
        <end position="260"/>
    </location>
</feature>
<evidence type="ECO:0000313" key="3">
    <source>
        <dbReference type="EMBL" id="AFK38917.1"/>
    </source>
</evidence>
<dbReference type="SUPFAM" id="SSF48452">
    <property type="entry name" value="TPR-like"/>
    <property type="match status" value="1"/>
</dbReference>
<dbReference type="InterPro" id="IPR011990">
    <property type="entry name" value="TPR-like_helical_dom_sf"/>
</dbReference>
<dbReference type="GO" id="GO:0006396">
    <property type="term" value="P:RNA processing"/>
    <property type="evidence" value="ECO:0007669"/>
    <property type="project" value="InterPro"/>
</dbReference>
<dbReference type="Pfam" id="PF13181">
    <property type="entry name" value="TPR_8"/>
    <property type="match status" value="1"/>
</dbReference>
<dbReference type="EMBL" id="BT139122">
    <property type="protein sequence ID" value="AFK38917.1"/>
    <property type="molecule type" value="mRNA"/>
</dbReference>
<accession>G7I2Q0</accession>
<dbReference type="OMA" id="MVDEYPC"/>
<dbReference type="eggNOG" id="ENOG502QTTN">
    <property type="taxonomic scope" value="Eukaryota"/>
</dbReference>
<evidence type="ECO:0000313" key="5">
    <source>
        <dbReference type="EnsemblPlants" id="AES60988"/>
    </source>
</evidence>
<keyword evidence="6" id="KW-1185">Reference proteome</keyword>
<dbReference type="AlphaFoldDB" id="G7I2Q0"/>
<dbReference type="PaxDb" id="3880-AES60988"/>
<evidence type="ECO:0000313" key="2">
    <source>
        <dbReference type="EMBL" id="AES60988.1"/>
    </source>
</evidence>
<dbReference type="KEGG" id="mtr:11424438"/>
<dbReference type="PANTHER" id="PTHR26312">
    <property type="entry name" value="TETRATRICOPEPTIDE REPEAT PROTEIN 5"/>
    <property type="match status" value="1"/>
</dbReference>
<dbReference type="Proteomes" id="UP000002051">
    <property type="component" value="Unassembled WGS sequence"/>
</dbReference>
<dbReference type="InterPro" id="IPR003107">
    <property type="entry name" value="HAT"/>
</dbReference>
<reference evidence="5" key="4">
    <citation type="submission" date="2015-04" db="UniProtKB">
        <authorList>
            <consortium name="EnsemblPlants"/>
        </authorList>
    </citation>
    <scope>IDENTIFICATION</scope>
    <source>
        <strain evidence="5">cv. Jemalong A17</strain>
    </source>
</reference>
<dbReference type="EnsemblPlants" id="AES60988">
    <property type="protein sequence ID" value="AES60988"/>
    <property type="gene ID" value="MTR_1g073230"/>
</dbReference>
<dbReference type="SMART" id="SM00386">
    <property type="entry name" value="HAT"/>
    <property type="match status" value="5"/>
</dbReference>
<reference evidence="3" key="2">
    <citation type="submission" date="2012-05" db="EMBL/GenBank/DDBJ databases">
        <authorList>
            <person name="Krishnakumar V."/>
            <person name="Cheung F."/>
            <person name="Xiao Y."/>
            <person name="Chan A."/>
            <person name="Moskal W.A."/>
            <person name="Town C.D."/>
        </authorList>
    </citation>
    <scope>NUCLEOTIDE SEQUENCE</scope>
</reference>
<keyword evidence="2" id="KW-0808">Transferase</keyword>
<name>G7I2Q0_MEDTR</name>
<proteinExistence type="evidence at transcript level"/>
<dbReference type="OrthoDB" id="1919713at2759"/>